<keyword evidence="2" id="KW-1133">Transmembrane helix</keyword>
<dbReference type="InterPro" id="IPR003148">
    <property type="entry name" value="RCK_N"/>
</dbReference>
<sequence>MKKNAIYKYIQNMTMIRTTLALLILLDGLLIILPILASYNINLSPQHHNFVDWLQSLGFIKLLDIPRFAIGVVLIILALPIYLGIRIGWVFSCFMLFVLVLINLLLARENVLTGTLSLLILIALIANWKIFHRHSLSGAGFVAFVSLIALLGYSVFGSLYLGDQFQPHITDISSAFYFALVCMTTVGFGDIVPISVEARLFTISIVILGITIFTTSIVYFLGVFAKSTQEIVKKRLFRMKDHYVIVGASPLALNTYHGLKKRDLDVMVLCKEEHKNNYPDNAPVITTSQINKKSLNQVNLADAKALFILGDSDAENTIAMLAAKEIVGANIKSVMVVNDDNNYENLKLLHADLLISLSSLGSEVLIKMIFGESINSQIIENIIFSNNILDS</sequence>
<feature type="transmembrane region" description="Helical" evidence="2">
    <location>
        <begin position="20"/>
        <end position="39"/>
    </location>
</feature>
<feature type="transmembrane region" description="Helical" evidence="2">
    <location>
        <begin position="112"/>
        <end position="131"/>
    </location>
</feature>
<feature type="transmembrane region" description="Helical" evidence="2">
    <location>
        <begin position="200"/>
        <end position="222"/>
    </location>
</feature>
<evidence type="ECO:0000313" key="5">
    <source>
        <dbReference type="Proteomes" id="UP000179588"/>
    </source>
</evidence>
<dbReference type="Pfam" id="PF07885">
    <property type="entry name" value="Ion_trans_2"/>
    <property type="match status" value="1"/>
</dbReference>
<accession>A0A1S1HS91</accession>
<protein>
    <submittedName>
        <fullName evidence="4">Potassium channel protein</fullName>
    </submittedName>
</protein>
<dbReference type="EMBL" id="LVIE01000190">
    <property type="protein sequence ID" value="OHT23210.1"/>
    <property type="molecule type" value="Genomic_DNA"/>
</dbReference>
<dbReference type="GO" id="GO:0034220">
    <property type="term" value="P:monoatomic ion transmembrane transport"/>
    <property type="evidence" value="ECO:0007669"/>
    <property type="project" value="UniProtKB-KW"/>
</dbReference>
<dbReference type="GO" id="GO:0005886">
    <property type="term" value="C:plasma membrane"/>
    <property type="evidence" value="ECO:0007669"/>
    <property type="project" value="UniProtKB-SubCell"/>
</dbReference>
<keyword evidence="4" id="KW-0407">Ion channel</keyword>
<feature type="transmembrane region" description="Helical" evidence="2">
    <location>
        <begin position="174"/>
        <end position="193"/>
    </location>
</feature>
<dbReference type="Pfam" id="PF02254">
    <property type="entry name" value="TrkA_N"/>
    <property type="match status" value="1"/>
</dbReference>
<proteinExistence type="predicted"/>
<dbReference type="PANTHER" id="PTHR43833:SF11">
    <property type="entry name" value="VOLTAGE-GATED POTASSIUM CHANNEL KCH"/>
    <property type="match status" value="1"/>
</dbReference>
<dbReference type="GO" id="GO:0006813">
    <property type="term" value="P:potassium ion transport"/>
    <property type="evidence" value="ECO:0007669"/>
    <property type="project" value="InterPro"/>
</dbReference>
<dbReference type="InterPro" id="IPR036291">
    <property type="entry name" value="NAD(P)-bd_dom_sf"/>
</dbReference>
<dbReference type="PANTHER" id="PTHR43833">
    <property type="entry name" value="POTASSIUM CHANNEL PROTEIN 2-RELATED-RELATED"/>
    <property type="match status" value="1"/>
</dbReference>
<evidence type="ECO:0000256" key="2">
    <source>
        <dbReference type="SAM" id="Phobius"/>
    </source>
</evidence>
<organism evidence="4 5">
    <name type="scientific">Providencia stuartii</name>
    <dbReference type="NCBI Taxonomy" id="588"/>
    <lineage>
        <taxon>Bacteria</taxon>
        <taxon>Pseudomonadati</taxon>
        <taxon>Pseudomonadota</taxon>
        <taxon>Gammaproteobacteria</taxon>
        <taxon>Enterobacterales</taxon>
        <taxon>Morganellaceae</taxon>
        <taxon>Providencia</taxon>
    </lineage>
</organism>
<dbReference type="Proteomes" id="UP000179588">
    <property type="component" value="Unassembled WGS sequence"/>
</dbReference>
<name>A0A1S1HS91_PROST</name>
<dbReference type="SUPFAM" id="SSF51735">
    <property type="entry name" value="NAD(P)-binding Rossmann-fold domains"/>
    <property type="match status" value="1"/>
</dbReference>
<keyword evidence="4" id="KW-0813">Transport</keyword>
<feature type="transmembrane region" description="Helical" evidence="2">
    <location>
        <begin position="87"/>
        <end position="106"/>
    </location>
</feature>
<dbReference type="Gene3D" id="3.40.50.720">
    <property type="entry name" value="NAD(P)-binding Rossmann-like Domain"/>
    <property type="match status" value="1"/>
</dbReference>
<dbReference type="Gene3D" id="1.10.287.70">
    <property type="match status" value="1"/>
</dbReference>
<evidence type="ECO:0000313" key="4">
    <source>
        <dbReference type="EMBL" id="OHT23210.1"/>
    </source>
</evidence>
<comment type="subcellular location">
    <subcellularLocation>
        <location evidence="1">Cell membrane</location>
        <topology evidence="1">Multi-pass membrane protein</topology>
    </subcellularLocation>
</comment>
<dbReference type="InterPro" id="IPR050721">
    <property type="entry name" value="Trk_Ktr_HKT_K-transport"/>
</dbReference>
<dbReference type="AlphaFoldDB" id="A0A1S1HS91"/>
<dbReference type="RefSeq" id="WP_070929183.1">
    <property type="nucleotide sequence ID" value="NZ_CANMXG010000001.1"/>
</dbReference>
<feature type="transmembrane region" description="Helical" evidence="2">
    <location>
        <begin position="138"/>
        <end position="162"/>
    </location>
</feature>
<evidence type="ECO:0000259" key="3">
    <source>
        <dbReference type="PROSITE" id="PS51201"/>
    </source>
</evidence>
<dbReference type="PROSITE" id="PS51201">
    <property type="entry name" value="RCK_N"/>
    <property type="match status" value="1"/>
</dbReference>
<gene>
    <name evidence="4" type="ORF">A3Q29_07245</name>
</gene>
<dbReference type="OrthoDB" id="9799090at2"/>
<dbReference type="InterPro" id="IPR013099">
    <property type="entry name" value="K_chnl_dom"/>
</dbReference>
<comment type="caution">
    <text evidence="4">The sequence shown here is derived from an EMBL/GenBank/DDBJ whole genome shotgun (WGS) entry which is preliminary data.</text>
</comment>
<keyword evidence="5" id="KW-1185">Reference proteome</keyword>
<keyword evidence="2" id="KW-0472">Membrane</keyword>
<feature type="domain" description="RCK N-terminal" evidence="3">
    <location>
        <begin position="240"/>
        <end position="357"/>
    </location>
</feature>
<keyword evidence="4" id="KW-0406">Ion transport</keyword>
<evidence type="ECO:0000256" key="1">
    <source>
        <dbReference type="ARBA" id="ARBA00004651"/>
    </source>
</evidence>
<feature type="transmembrane region" description="Helical" evidence="2">
    <location>
        <begin position="59"/>
        <end position="80"/>
    </location>
</feature>
<keyword evidence="2" id="KW-0812">Transmembrane</keyword>
<dbReference type="SUPFAM" id="SSF81324">
    <property type="entry name" value="Voltage-gated potassium channels"/>
    <property type="match status" value="1"/>
</dbReference>
<reference evidence="4 5" key="1">
    <citation type="submission" date="2016-03" db="EMBL/GenBank/DDBJ databases">
        <title>Genome sequence of Providencia stuartii strain, isolated from the salivary glands of larval Lucilia sericata.</title>
        <authorList>
            <person name="Yuan Y."/>
            <person name="Zhang Y."/>
            <person name="Fu S."/>
            <person name="Crippen T.L."/>
            <person name="Visi D."/>
            <person name="Benbow M.E."/>
            <person name="Allen M."/>
            <person name="Tomberlin J.K."/>
            <person name="Sze S.-H."/>
            <person name="Tarone A.M."/>
        </authorList>
    </citation>
    <scope>NUCLEOTIDE SEQUENCE [LARGE SCALE GENOMIC DNA]</scope>
    <source>
        <strain evidence="4 5">Crippen</strain>
    </source>
</reference>